<name>A0A6C0M193_9ZZZZ</name>
<organism evidence="1">
    <name type="scientific">viral metagenome</name>
    <dbReference type="NCBI Taxonomy" id="1070528"/>
    <lineage>
        <taxon>unclassified sequences</taxon>
        <taxon>metagenomes</taxon>
        <taxon>organismal metagenomes</taxon>
    </lineage>
</organism>
<dbReference type="AlphaFoldDB" id="A0A6C0M193"/>
<accession>A0A6C0M193</accession>
<reference evidence="1" key="1">
    <citation type="journal article" date="2020" name="Nature">
        <title>Giant virus diversity and host interactions through global metagenomics.</title>
        <authorList>
            <person name="Schulz F."/>
            <person name="Roux S."/>
            <person name="Paez-Espino D."/>
            <person name="Jungbluth S."/>
            <person name="Walsh D.A."/>
            <person name="Denef V.J."/>
            <person name="McMahon K.D."/>
            <person name="Konstantinidis K.T."/>
            <person name="Eloe-Fadrosh E.A."/>
            <person name="Kyrpides N.C."/>
            <person name="Woyke T."/>
        </authorList>
    </citation>
    <scope>NUCLEOTIDE SEQUENCE</scope>
    <source>
        <strain evidence="1">GVMAG-S-1035124-57</strain>
    </source>
</reference>
<protein>
    <submittedName>
        <fullName evidence="1">Uncharacterized protein</fullName>
    </submittedName>
</protein>
<sequence>MDSDLYATTIAAMARMINYMDASTCDAQMNLQDKESRYNIDQVYDQCCKAQKITHEDCKQFHMNFNALERVLITDDDGDFITIYNNLMKCFRRISRCKCVHSATTALHLE</sequence>
<proteinExistence type="predicted"/>
<dbReference type="EMBL" id="MN740631">
    <property type="protein sequence ID" value="QHU36799.1"/>
    <property type="molecule type" value="Genomic_DNA"/>
</dbReference>
<evidence type="ECO:0000313" key="1">
    <source>
        <dbReference type="EMBL" id="QHU36799.1"/>
    </source>
</evidence>